<dbReference type="GO" id="GO:0008270">
    <property type="term" value="F:zinc ion binding"/>
    <property type="evidence" value="ECO:0007669"/>
    <property type="project" value="UniProtKB-KW"/>
</dbReference>
<gene>
    <name evidence="8" type="primary">nphp3</name>
    <name evidence="8" type="ORF">SPIL2461_LOCUS1921</name>
</gene>
<evidence type="ECO:0000256" key="2">
    <source>
        <dbReference type="ARBA" id="ARBA00022737"/>
    </source>
</evidence>
<protein>
    <submittedName>
        <fullName evidence="8">Nphp3 protein</fullName>
    </submittedName>
</protein>
<evidence type="ECO:0000256" key="6">
    <source>
        <dbReference type="PROSITE-ProRule" id="PRU00228"/>
    </source>
</evidence>
<keyword evidence="3 6" id="KW-0863">Zinc-finger</keyword>
<keyword evidence="9" id="KW-1185">Reference proteome</keyword>
<dbReference type="SMART" id="SM00291">
    <property type="entry name" value="ZnF_ZZ"/>
    <property type="match status" value="1"/>
</dbReference>
<keyword evidence="5" id="KW-0862">Zinc</keyword>
<dbReference type="Pfam" id="PF13424">
    <property type="entry name" value="TPR_12"/>
    <property type="match status" value="2"/>
</dbReference>
<keyword evidence="4" id="KW-0802">TPR repeat</keyword>
<dbReference type="InterPro" id="IPR011990">
    <property type="entry name" value="TPR-like_helical_dom_sf"/>
</dbReference>
<dbReference type="CDD" id="cd02249">
    <property type="entry name" value="ZZ"/>
    <property type="match status" value="1"/>
</dbReference>
<dbReference type="SUPFAM" id="SSF57850">
    <property type="entry name" value="RING/U-box"/>
    <property type="match status" value="1"/>
</dbReference>
<dbReference type="Pfam" id="PF00569">
    <property type="entry name" value="ZZ"/>
    <property type="match status" value="1"/>
</dbReference>
<name>A0A812JAH1_SYMPI</name>
<proteinExistence type="predicted"/>
<evidence type="ECO:0000256" key="5">
    <source>
        <dbReference type="ARBA" id="ARBA00022833"/>
    </source>
</evidence>
<dbReference type="PANTHER" id="PTHR45641">
    <property type="entry name" value="TETRATRICOPEPTIDE REPEAT PROTEIN (AFU_ORTHOLOGUE AFUA_6G03870)"/>
    <property type="match status" value="1"/>
</dbReference>
<feature type="domain" description="ZZ-type" evidence="7">
    <location>
        <begin position="593"/>
        <end position="647"/>
    </location>
</feature>
<evidence type="ECO:0000256" key="1">
    <source>
        <dbReference type="ARBA" id="ARBA00022723"/>
    </source>
</evidence>
<dbReference type="SMART" id="SM00028">
    <property type="entry name" value="TPR"/>
    <property type="match status" value="9"/>
</dbReference>
<dbReference type="AlphaFoldDB" id="A0A812JAH1"/>
<feature type="non-terminal residue" evidence="8">
    <location>
        <position position="1"/>
    </location>
</feature>
<evidence type="ECO:0000259" key="7">
    <source>
        <dbReference type="PROSITE" id="PS50135"/>
    </source>
</evidence>
<dbReference type="Pfam" id="PF13374">
    <property type="entry name" value="TPR_10"/>
    <property type="match status" value="1"/>
</dbReference>
<comment type="caution">
    <text evidence="8">The sequence shown here is derived from an EMBL/GenBank/DDBJ whole genome shotgun (WGS) entry which is preliminary data.</text>
</comment>
<dbReference type="PROSITE" id="PS01357">
    <property type="entry name" value="ZF_ZZ_1"/>
    <property type="match status" value="1"/>
</dbReference>
<dbReference type="Gene3D" id="3.30.60.90">
    <property type="match status" value="1"/>
</dbReference>
<sequence>AQHPVNAERDARQCLRLDIQNQKAHYRLALALLGTGKTESASQCASQAVLLFPENVDIRKLQGKLSVLLSLETRFNEIHEIVMSEQRGGNFNQAGQLLQEVFATIPDFLHVRPPLQAEALEAMATNFSFMQQFDIAEEMYLQAIEIFKSAGSGQQISLSKAMGNLASVYLGGGSRENALPLLQQVVEMRKRLYGDMHSEVAKALNNLGEYYRQMEDFSNGSRCLQEAQALHAELSGKADSMYCQTTYCLARLHARFQHFDEAEAMLLECILHVKQLPHSQHKAAADCLIVLAETYVSCGRLPEAWRSCDEAISITRRLLPKAHPELARTLHCVGQFYITCKDYVKAEPLIRESLQIRQEVFGEMSYPASKSLVSLAAILYEMGNSGRSIALLEQAVKIQTGVSSESHPEVITSLNNLADMYCGNPDTLEQGLALYARINKLMSASPLGPKIIAEVYSLEGQSFARIGMLDTARECFEAALKARRREGNPAGLAEALQNLGVLLSTPPVSLPHVESLSFANTEDKMIQLKLERGVVNHYVDDVFQQTVQDFDIDVAQGIYTGLGAKGVIRGDEDVLDLAAQKDSLLTMAYFCQHDQVECDGCGMTPIIGRRYKCRACPNFDLCQQCFDQKDKVHTASHDFRIIANVHEGVLNMQAAEACMAEAYALNKSHYGDQHPVTAGTVVGLSAVRGILRKHQDAFDSLSQVTDVRDRMLDAVIENSAESRRFSFFQLIRQDMDVAISLALALGTTACQAFAFQLVLRRKGVVFESQMSERSGVSVGSQELFHELTVLRSRLAAEVLGRFDPTAMAFLNEKIESLESRMDVRCRSQLTVETTQAALPLGCVLLEFVKYAHIEMSQDEGGKRSWRYAVFVLQHEGPASVELHDVGAAGDIEADINASLVWFRKFFRRSCGLRLVKQLLGHISLKHWQHVFIGLDGEVSRLPIKCLPDPMEPGQLLLDRNFTYSFITSGRDLSLMQRAAQFEPTESVILCNPDFQLQGTVAGSDTGVMRLATWSRLRAVEGNCVGRVVRAGCTGQFWCHKVGRATSHCLSIEGCAFTTRPAHCHAWVFPAYPDRAE</sequence>
<evidence type="ECO:0000256" key="4">
    <source>
        <dbReference type="ARBA" id="ARBA00022803"/>
    </source>
</evidence>
<dbReference type="InterPro" id="IPR000433">
    <property type="entry name" value="Znf_ZZ"/>
</dbReference>
<reference evidence="8" key="1">
    <citation type="submission" date="2021-02" db="EMBL/GenBank/DDBJ databases">
        <authorList>
            <person name="Dougan E. K."/>
            <person name="Rhodes N."/>
            <person name="Thang M."/>
            <person name="Chan C."/>
        </authorList>
    </citation>
    <scope>NUCLEOTIDE SEQUENCE</scope>
</reference>
<evidence type="ECO:0000313" key="9">
    <source>
        <dbReference type="Proteomes" id="UP000649617"/>
    </source>
</evidence>
<dbReference type="InterPro" id="IPR019734">
    <property type="entry name" value="TPR_rpt"/>
</dbReference>
<dbReference type="PANTHER" id="PTHR45641:SF19">
    <property type="entry name" value="NEPHROCYSTIN-3"/>
    <property type="match status" value="1"/>
</dbReference>
<dbReference type="InterPro" id="IPR043145">
    <property type="entry name" value="Znf_ZZ_sf"/>
</dbReference>
<dbReference type="OrthoDB" id="661148at2759"/>
<evidence type="ECO:0000256" key="3">
    <source>
        <dbReference type="ARBA" id="ARBA00022771"/>
    </source>
</evidence>
<keyword evidence="2" id="KW-0677">Repeat</keyword>
<evidence type="ECO:0000313" key="8">
    <source>
        <dbReference type="EMBL" id="CAE7204229.1"/>
    </source>
</evidence>
<dbReference type="PROSITE" id="PS50135">
    <property type="entry name" value="ZF_ZZ_2"/>
    <property type="match status" value="1"/>
</dbReference>
<accession>A0A812JAH1</accession>
<dbReference type="Gene3D" id="1.25.40.10">
    <property type="entry name" value="Tetratricopeptide repeat domain"/>
    <property type="match status" value="4"/>
</dbReference>
<dbReference type="Proteomes" id="UP000649617">
    <property type="component" value="Unassembled WGS sequence"/>
</dbReference>
<organism evidence="8 9">
    <name type="scientific">Symbiodinium pilosum</name>
    <name type="common">Dinoflagellate</name>
    <dbReference type="NCBI Taxonomy" id="2952"/>
    <lineage>
        <taxon>Eukaryota</taxon>
        <taxon>Sar</taxon>
        <taxon>Alveolata</taxon>
        <taxon>Dinophyceae</taxon>
        <taxon>Suessiales</taxon>
        <taxon>Symbiodiniaceae</taxon>
        <taxon>Symbiodinium</taxon>
    </lineage>
</organism>
<keyword evidence="1" id="KW-0479">Metal-binding</keyword>
<dbReference type="EMBL" id="CAJNIZ010001991">
    <property type="protein sequence ID" value="CAE7204229.1"/>
    <property type="molecule type" value="Genomic_DNA"/>
</dbReference>
<dbReference type="SUPFAM" id="SSF48452">
    <property type="entry name" value="TPR-like"/>
    <property type="match status" value="4"/>
</dbReference>